<keyword evidence="1" id="KW-1133">Transmembrane helix</keyword>
<feature type="transmembrane region" description="Helical" evidence="1">
    <location>
        <begin position="170"/>
        <end position="192"/>
    </location>
</feature>
<organism evidence="2 3">
    <name type="scientific">Thamnidium elegans</name>
    <dbReference type="NCBI Taxonomy" id="101142"/>
    <lineage>
        <taxon>Eukaryota</taxon>
        <taxon>Fungi</taxon>
        <taxon>Fungi incertae sedis</taxon>
        <taxon>Mucoromycota</taxon>
        <taxon>Mucoromycotina</taxon>
        <taxon>Mucoromycetes</taxon>
        <taxon>Mucorales</taxon>
        <taxon>Mucorineae</taxon>
        <taxon>Mucoraceae</taxon>
        <taxon>Thamnidium</taxon>
    </lineage>
</organism>
<comment type="caution">
    <text evidence="2">The sequence shown here is derived from an EMBL/GenBank/DDBJ whole genome shotgun (WGS) entry which is preliminary data.</text>
</comment>
<accession>A0A8H7SHL7</accession>
<evidence type="ECO:0000313" key="2">
    <source>
        <dbReference type="EMBL" id="KAG2229211.1"/>
    </source>
</evidence>
<evidence type="ECO:0000256" key="1">
    <source>
        <dbReference type="SAM" id="Phobius"/>
    </source>
</evidence>
<proteinExistence type="predicted"/>
<dbReference type="AlphaFoldDB" id="A0A8H7SHL7"/>
<keyword evidence="1" id="KW-0812">Transmembrane</keyword>
<feature type="transmembrane region" description="Helical" evidence="1">
    <location>
        <begin position="87"/>
        <end position="106"/>
    </location>
</feature>
<dbReference type="EMBL" id="JAEPRE010000297">
    <property type="protein sequence ID" value="KAG2229211.1"/>
    <property type="molecule type" value="Genomic_DNA"/>
</dbReference>
<reference evidence="2" key="1">
    <citation type="submission" date="2021-01" db="EMBL/GenBank/DDBJ databases">
        <title>Metabolic potential, ecology and presence of endohyphal bacteria is reflected in genomic diversity of Mucoromycotina.</title>
        <authorList>
            <person name="Muszewska A."/>
            <person name="Okrasinska A."/>
            <person name="Steczkiewicz K."/>
            <person name="Drgas O."/>
            <person name="Orlowska M."/>
            <person name="Perlinska-Lenart U."/>
            <person name="Aleksandrzak-Piekarczyk T."/>
            <person name="Szatraj K."/>
            <person name="Zielenkiewicz U."/>
            <person name="Pilsyk S."/>
            <person name="Malc E."/>
            <person name="Mieczkowski P."/>
            <person name="Kruszewska J.S."/>
            <person name="Biernat P."/>
            <person name="Pawlowska J."/>
        </authorList>
    </citation>
    <scope>NUCLEOTIDE SEQUENCE</scope>
    <source>
        <strain evidence="2">WA0000018081</strain>
    </source>
</reference>
<sequence length="248" mass="27526">MAARCCCIIPVRGGVIINGLLIMIVSIILLALTFIHKNPMVIHLSIIHAVLPWVYIGFFIAAAVVSLFMMVSASLAKLSLMRTSKFLIWIFVFFFTIWEAASFILALTNRQKSLDVCEEANPSSDNTTQGSNTTLSVGNYSTTFLGMQMGNTYGLANCAQAVQADVIGSAIMLFVGQLFMFYAATVVGSYTAKLREKKLGHRLRDLEWDDNLDELASSYRADARNAPKYPLQDLKKKKSFLKNPFSKK</sequence>
<gene>
    <name evidence="2" type="ORF">INT48_007681</name>
</gene>
<evidence type="ECO:0000313" key="3">
    <source>
        <dbReference type="Proteomes" id="UP000613177"/>
    </source>
</evidence>
<feature type="transmembrane region" description="Helical" evidence="1">
    <location>
        <begin position="12"/>
        <end position="35"/>
    </location>
</feature>
<dbReference type="Proteomes" id="UP000613177">
    <property type="component" value="Unassembled WGS sequence"/>
</dbReference>
<keyword evidence="1" id="KW-0472">Membrane</keyword>
<name>A0A8H7SHL7_9FUNG</name>
<feature type="transmembrane region" description="Helical" evidence="1">
    <location>
        <begin position="55"/>
        <end position="75"/>
    </location>
</feature>
<protein>
    <submittedName>
        <fullName evidence="2">Uncharacterized protein</fullName>
    </submittedName>
</protein>
<keyword evidence="3" id="KW-1185">Reference proteome</keyword>